<name>A0A0B1T3R4_OESDE</name>
<feature type="chain" id="PRO_5002061387" evidence="2">
    <location>
        <begin position="17"/>
        <end position="288"/>
    </location>
</feature>
<evidence type="ECO:0000313" key="3">
    <source>
        <dbReference type="EMBL" id="KHJ90786.1"/>
    </source>
</evidence>
<protein>
    <submittedName>
        <fullName evidence="3">Uncharacterized protein</fullName>
    </submittedName>
</protein>
<dbReference type="AlphaFoldDB" id="A0A0B1T3R4"/>
<dbReference type="GO" id="GO:0033176">
    <property type="term" value="C:proton-transporting V-type ATPase complex"/>
    <property type="evidence" value="ECO:0007669"/>
    <property type="project" value="TreeGrafter"/>
</dbReference>
<dbReference type="EMBL" id="KN552654">
    <property type="protein sequence ID" value="KHJ90786.1"/>
    <property type="molecule type" value="Genomic_DNA"/>
</dbReference>
<evidence type="ECO:0000256" key="2">
    <source>
        <dbReference type="SAM" id="SignalP"/>
    </source>
</evidence>
<dbReference type="OrthoDB" id="9985059at2759"/>
<dbReference type="PANTHER" id="PTHR12471">
    <property type="entry name" value="VACUOLAR ATP SYNTHASE SUBUNIT S1"/>
    <property type="match status" value="1"/>
</dbReference>
<proteinExistence type="predicted"/>
<sequence length="288" mass="31396">MRVLLTVLLAVSSVNAYDAVLFSNEQKITEDFPSVENILSTASADAPVVFIVNPDFTLGQFSREAHAYSAKKEVKGLPAVVKSATYYASRYLRNPVYAPDAVTVTSMDDFISGNEVYIIAGEDWTSMEALTKDVFLELGKNNTNYTAVITATEAVSTNKTREKRVATSEMDSDSPLAAGPDMDMPMVLPPYNRSQYPDVKPGVPALGSCLLYLEGVNIVVQNSKKVFATIPVRSLTNTTSWSYADGDVKCNNATNGTYTFAVRLKLKGDVFDSAQRVKINSGTQLMFT</sequence>
<feature type="signal peptide" evidence="2">
    <location>
        <begin position="1"/>
        <end position="16"/>
    </location>
</feature>
<dbReference type="Proteomes" id="UP000053660">
    <property type="component" value="Unassembled WGS sequence"/>
</dbReference>
<organism evidence="3 4">
    <name type="scientific">Oesophagostomum dentatum</name>
    <name type="common">Nodular worm</name>
    <dbReference type="NCBI Taxonomy" id="61180"/>
    <lineage>
        <taxon>Eukaryota</taxon>
        <taxon>Metazoa</taxon>
        <taxon>Ecdysozoa</taxon>
        <taxon>Nematoda</taxon>
        <taxon>Chromadorea</taxon>
        <taxon>Rhabditida</taxon>
        <taxon>Rhabditina</taxon>
        <taxon>Rhabditomorpha</taxon>
        <taxon>Strongyloidea</taxon>
        <taxon>Strongylidae</taxon>
        <taxon>Oesophagostomum</taxon>
    </lineage>
</organism>
<dbReference type="GO" id="GO:0030641">
    <property type="term" value="P:regulation of cellular pH"/>
    <property type="evidence" value="ECO:0007669"/>
    <property type="project" value="TreeGrafter"/>
</dbReference>
<feature type="region of interest" description="Disordered" evidence="1">
    <location>
        <begin position="160"/>
        <end position="179"/>
    </location>
</feature>
<keyword evidence="4" id="KW-1185">Reference proteome</keyword>
<evidence type="ECO:0000256" key="1">
    <source>
        <dbReference type="SAM" id="MobiDB-lite"/>
    </source>
</evidence>
<dbReference type="InterPro" id="IPR008388">
    <property type="entry name" value="Ac45_acc_su"/>
</dbReference>
<dbReference type="GO" id="GO:0001671">
    <property type="term" value="F:ATPase activator activity"/>
    <property type="evidence" value="ECO:0007669"/>
    <property type="project" value="TreeGrafter"/>
</dbReference>
<reference evidence="3 4" key="1">
    <citation type="submission" date="2014-03" db="EMBL/GenBank/DDBJ databases">
        <title>Draft genome of the hookworm Oesophagostomum dentatum.</title>
        <authorList>
            <person name="Mitreva M."/>
        </authorList>
    </citation>
    <scope>NUCLEOTIDE SEQUENCE [LARGE SCALE GENOMIC DNA]</scope>
    <source>
        <strain evidence="3 4">OD-Hann</strain>
    </source>
</reference>
<evidence type="ECO:0000313" key="4">
    <source>
        <dbReference type="Proteomes" id="UP000053660"/>
    </source>
</evidence>
<gene>
    <name evidence="3" type="ORF">OESDEN_09361</name>
</gene>
<keyword evidence="2" id="KW-0732">Signal</keyword>
<accession>A0A0B1T3R4</accession>
<dbReference type="PANTHER" id="PTHR12471:SF7">
    <property type="entry name" value="V-TYPE PROTON ATPASE SUBUNIT S1"/>
    <property type="match status" value="1"/>
</dbReference>